<dbReference type="OrthoDB" id="350529at2157"/>
<evidence type="ECO:0000259" key="2">
    <source>
        <dbReference type="PROSITE" id="PS51278"/>
    </source>
</evidence>
<gene>
    <name evidence="3" type="ordered locus">MCP_2180</name>
</gene>
<dbReference type="KEGG" id="mpd:MCP_2180"/>
<dbReference type="AlphaFoldDB" id="D1Z0N0"/>
<evidence type="ECO:0000256" key="1">
    <source>
        <dbReference type="ARBA" id="ARBA00022962"/>
    </source>
</evidence>
<dbReference type="CDD" id="cd01908">
    <property type="entry name" value="YafJ"/>
    <property type="match status" value="1"/>
</dbReference>
<dbReference type="RefSeq" id="WP_012900926.1">
    <property type="nucleotide sequence ID" value="NC_013665.1"/>
</dbReference>
<dbReference type="Proteomes" id="UP000001882">
    <property type="component" value="Chromosome"/>
</dbReference>
<dbReference type="Gene3D" id="3.60.20.10">
    <property type="entry name" value="Glutamine Phosphoribosylpyrophosphate, subunit 1, domain 1"/>
    <property type="match status" value="1"/>
</dbReference>
<dbReference type="PROSITE" id="PS51278">
    <property type="entry name" value="GATASE_TYPE_2"/>
    <property type="match status" value="1"/>
</dbReference>
<proteinExistence type="predicted"/>
<dbReference type="InterPro" id="IPR026869">
    <property type="entry name" value="EgtC-like"/>
</dbReference>
<reference evidence="4" key="3">
    <citation type="journal article" date="2011" name="PLoS ONE">
        <title>Genome sequence of a mesophilic hydrogenotrophic methanogen Methanocella paludicola, the first cultivated representative of the order Methanocellales.</title>
        <authorList>
            <person name="Sakai S."/>
            <person name="Takaki Y."/>
            <person name="Shimamura S."/>
            <person name="Sekine M."/>
            <person name="Tajima T."/>
            <person name="Kosugi H."/>
            <person name="Ichikawa N."/>
            <person name="Tasumi E."/>
            <person name="Hiraki A.T."/>
            <person name="Shimizu A."/>
            <person name="Kato Y."/>
            <person name="Nishiko R."/>
            <person name="Mori K."/>
            <person name="Fujita N."/>
            <person name="Imachi H."/>
            <person name="Takai K."/>
        </authorList>
    </citation>
    <scope>NUCLEOTIDE SEQUENCE [LARGE SCALE GENOMIC DNA]</scope>
    <source>
        <strain evidence="4">DSM 17711 / JCM 13418 / NBRC 101707 / SANAE</strain>
    </source>
</reference>
<dbReference type="InParanoid" id="D1Z0N0"/>
<dbReference type="Pfam" id="PF13230">
    <property type="entry name" value="GATase_4"/>
    <property type="match status" value="1"/>
</dbReference>
<reference evidence="3 4" key="1">
    <citation type="journal article" date="2007" name="Appl. Environ. Microbiol.">
        <title>Isolation of key methanogens for global methane emission from rice paddy fields: a novel isolate affiliated with the clone cluster rice cluster I.</title>
        <authorList>
            <person name="Sakai S."/>
            <person name="Imachi H."/>
            <person name="Sekiguchi Y."/>
            <person name="Ohashi A."/>
            <person name="Harada H."/>
            <person name="Kamagata Y."/>
        </authorList>
    </citation>
    <scope>NUCLEOTIDE SEQUENCE [LARGE SCALE GENOMIC DNA]</scope>
    <source>
        <strain evidence="4">DSM 17711 / JCM 13418 / NBRC 101707 / SANAE</strain>
    </source>
</reference>
<organism evidence="3 4">
    <name type="scientific">Methanocella paludicola (strain DSM 17711 / JCM 13418 / NBRC 101707 / SANAE)</name>
    <dbReference type="NCBI Taxonomy" id="304371"/>
    <lineage>
        <taxon>Archaea</taxon>
        <taxon>Methanobacteriati</taxon>
        <taxon>Methanobacteriota</taxon>
        <taxon>Stenosarchaea group</taxon>
        <taxon>Methanomicrobia</taxon>
        <taxon>Methanocellales</taxon>
        <taxon>Methanocellaceae</taxon>
        <taxon>Methanocella</taxon>
    </lineage>
</organism>
<feature type="domain" description="Glutamine amidotransferase type-2" evidence="2">
    <location>
        <begin position="2"/>
        <end position="231"/>
    </location>
</feature>
<reference evidence="3 4" key="2">
    <citation type="journal article" date="2008" name="Int. J. Syst. Evol. Microbiol.">
        <title>Methanocella paludicola gen. nov., sp. nov., a methane-producing archaeon, the first isolate of the lineage 'Rice Cluster I', and proposal of the new archaeal order Methanocellales ord. nov.</title>
        <authorList>
            <person name="Sakai S."/>
            <person name="Imachi H."/>
            <person name="Hanada S."/>
            <person name="Ohashi A."/>
            <person name="Harada H."/>
            <person name="Kamagata Y."/>
        </authorList>
    </citation>
    <scope>NUCLEOTIDE SEQUENCE [LARGE SCALE GENOMIC DNA]</scope>
    <source>
        <strain evidence="4">DSM 17711 / JCM 13418 / NBRC 101707 / SANAE</strain>
    </source>
</reference>
<accession>D1Z0N0</accession>
<evidence type="ECO:0000313" key="4">
    <source>
        <dbReference type="Proteomes" id="UP000001882"/>
    </source>
</evidence>
<sequence>MCELFGFSGIREAGVEDGLRSFAEHSDRNPHGWGLAYYGSGVPVIKKKAIEARKSPEYYHAIRLARSDIIITHIRHASCGKINEANCHPFYQPYLGKHWAFAHNGHVDGVARHPRTQGETDSESVFNVLLDNVGRYRHLDNGTSYNGIARGVASLFDDYEFGRQVGLNFVMSDGNAIYTFNHHTDKPMFYAYEDHGVTVSTQKLDGYEWEPMPADRLLLLKKGHICEISDKI</sequence>
<keyword evidence="1" id="KW-0315">Glutamine amidotransferase</keyword>
<dbReference type="EMBL" id="AP011532">
    <property type="protein sequence ID" value="BAI62252.1"/>
    <property type="molecule type" value="Genomic_DNA"/>
</dbReference>
<dbReference type="InterPro" id="IPR029055">
    <property type="entry name" value="Ntn_hydrolases_N"/>
</dbReference>
<dbReference type="PANTHER" id="PTHR42824">
    <property type="entry name" value="GLUTAMINE AMIDOTRANSFERASE"/>
    <property type="match status" value="1"/>
</dbReference>
<keyword evidence="4" id="KW-1185">Reference proteome</keyword>
<dbReference type="PANTHER" id="PTHR42824:SF1">
    <property type="entry name" value="GLUTAMINE AMIDOTRANSFERASE YAFJ-RELATED"/>
    <property type="match status" value="1"/>
</dbReference>
<evidence type="ECO:0000313" key="3">
    <source>
        <dbReference type="EMBL" id="BAI62252.1"/>
    </source>
</evidence>
<dbReference type="eggNOG" id="arCOG03639">
    <property type="taxonomic scope" value="Archaea"/>
</dbReference>
<name>D1Z0N0_METPS</name>
<protein>
    <recommendedName>
        <fullName evidence="2">Glutamine amidotransferase type-2 domain-containing protein</fullName>
    </recommendedName>
</protein>
<dbReference type="InterPro" id="IPR017932">
    <property type="entry name" value="GATase_2_dom"/>
</dbReference>
<dbReference type="SUPFAM" id="SSF56235">
    <property type="entry name" value="N-terminal nucleophile aminohydrolases (Ntn hydrolases)"/>
    <property type="match status" value="1"/>
</dbReference>
<dbReference type="GeneID" id="8682025"/>
<dbReference type="STRING" id="304371.MCP_2180"/>